<protein>
    <submittedName>
        <fullName evidence="1">Uncharacterized protein</fullName>
    </submittedName>
</protein>
<proteinExistence type="predicted"/>
<name>A0A0E9P922_ANGAN</name>
<organism evidence="1">
    <name type="scientific">Anguilla anguilla</name>
    <name type="common">European freshwater eel</name>
    <name type="synonym">Muraena anguilla</name>
    <dbReference type="NCBI Taxonomy" id="7936"/>
    <lineage>
        <taxon>Eukaryota</taxon>
        <taxon>Metazoa</taxon>
        <taxon>Chordata</taxon>
        <taxon>Craniata</taxon>
        <taxon>Vertebrata</taxon>
        <taxon>Euteleostomi</taxon>
        <taxon>Actinopterygii</taxon>
        <taxon>Neopterygii</taxon>
        <taxon>Teleostei</taxon>
        <taxon>Anguilliformes</taxon>
        <taxon>Anguillidae</taxon>
        <taxon>Anguilla</taxon>
    </lineage>
</organism>
<sequence>MLQPQVPYIITLHYFAIMKGFTRPETSHHCKIRTIITF</sequence>
<evidence type="ECO:0000313" key="1">
    <source>
        <dbReference type="EMBL" id="JAH00762.1"/>
    </source>
</evidence>
<reference evidence="1" key="1">
    <citation type="submission" date="2014-11" db="EMBL/GenBank/DDBJ databases">
        <authorList>
            <person name="Amaro Gonzalez C."/>
        </authorList>
    </citation>
    <scope>NUCLEOTIDE SEQUENCE</scope>
</reference>
<accession>A0A0E9P922</accession>
<reference evidence="1" key="2">
    <citation type="journal article" date="2015" name="Fish Shellfish Immunol.">
        <title>Early steps in the European eel (Anguilla anguilla)-Vibrio vulnificus interaction in the gills: Role of the RtxA13 toxin.</title>
        <authorList>
            <person name="Callol A."/>
            <person name="Pajuelo D."/>
            <person name="Ebbesson L."/>
            <person name="Teles M."/>
            <person name="MacKenzie S."/>
            <person name="Amaro C."/>
        </authorList>
    </citation>
    <scope>NUCLEOTIDE SEQUENCE</scope>
</reference>
<dbReference type="EMBL" id="GBXM01107815">
    <property type="protein sequence ID" value="JAH00762.1"/>
    <property type="molecule type" value="Transcribed_RNA"/>
</dbReference>
<dbReference type="AlphaFoldDB" id="A0A0E9P922"/>